<keyword evidence="2" id="KW-1185">Reference proteome</keyword>
<dbReference type="RefSeq" id="WP_119524943.1">
    <property type="nucleotide sequence ID" value="NZ_NRHC01000040.1"/>
</dbReference>
<dbReference type="OrthoDB" id="9792687at2"/>
<gene>
    <name evidence="1" type="ORF">CKF54_03730</name>
</gene>
<evidence type="ECO:0000313" key="2">
    <source>
        <dbReference type="Proteomes" id="UP000265691"/>
    </source>
</evidence>
<dbReference type="CDD" id="cd00188">
    <property type="entry name" value="TOPRIM"/>
    <property type="match status" value="1"/>
</dbReference>
<sequence>MVYKRYFAVPFAQVKSFVKLAYTQTNILPFSAKPKFDYELKLWYLESSDERILNCELQLLNDYLPKHDTSSEVIDYNDLSNWVSNKLSEVGVRDNKGIVLDLSSGSTKWRRCEVLNGKRGNLDSGYLLKYNGKVVNLIIYNYKQEETLEKFTYVVGRNNSNTELSKEEKEELKLKQLNTKAYYQQKTEEIKSKYQDDNRANIEIEHWFKQNSSSLAKNSNIVPYYLLSKGLYYDDNIMVSQRNILAPVGSDVKIEIGDLIVPIYDCNSLLVKSFQIIKPNGLKRFLKNYSVKDGINFIHKKQFNKKAILCEGYATGASIKQGFDLIQCNDIDIIVCFSLHHLENIAKQLGQSCKYKEIVVLADDDRNENGRPTRDLPPMSNYNFGSRSCTVKWILPPITDEEKKNLYNCLNTKVVNTNEFREANRAKLLSSSFYKIKDFNDLYFCFLVLDYSNGLASIVNRMVSAFGA</sequence>
<dbReference type="AlphaFoldDB" id="A0A3A1Y3L1"/>
<proteinExistence type="predicted"/>
<dbReference type="EMBL" id="NRHC01000040">
    <property type="protein sequence ID" value="RIY32922.1"/>
    <property type="molecule type" value="Genomic_DNA"/>
</dbReference>
<evidence type="ECO:0000313" key="1">
    <source>
        <dbReference type="EMBL" id="RIY32922.1"/>
    </source>
</evidence>
<dbReference type="Proteomes" id="UP000265691">
    <property type="component" value="Unassembled WGS sequence"/>
</dbReference>
<name>A0A3A1Y3L1_9GAMM</name>
<comment type="caution">
    <text evidence="1">The sequence shown here is derived from an EMBL/GenBank/DDBJ whole genome shotgun (WGS) entry which is preliminary data.</text>
</comment>
<reference evidence="1 2" key="1">
    <citation type="submission" date="2017-08" db="EMBL/GenBank/DDBJ databases">
        <title>Reclassification of Bisgaard taxon 37 and 44.</title>
        <authorList>
            <person name="Christensen H."/>
        </authorList>
    </citation>
    <scope>NUCLEOTIDE SEQUENCE [LARGE SCALE GENOMIC DNA]</scope>
    <source>
        <strain evidence="1 2">B96_3</strain>
    </source>
</reference>
<protein>
    <recommendedName>
        <fullName evidence="3">Toprim domain-containing protein</fullName>
    </recommendedName>
</protein>
<accession>A0A3A1Y3L1</accession>
<organism evidence="1 2">
    <name type="scientific">Psittacicella hinzii</name>
    <dbReference type="NCBI Taxonomy" id="2028575"/>
    <lineage>
        <taxon>Bacteria</taxon>
        <taxon>Pseudomonadati</taxon>
        <taxon>Pseudomonadota</taxon>
        <taxon>Gammaproteobacteria</taxon>
        <taxon>Pasteurellales</taxon>
        <taxon>Psittacicellaceae</taxon>
        <taxon>Psittacicella</taxon>
    </lineage>
</organism>
<evidence type="ECO:0008006" key="3">
    <source>
        <dbReference type="Google" id="ProtNLM"/>
    </source>
</evidence>